<dbReference type="KEGG" id="vcn:VOLCADRAFT_89409"/>
<comment type="similarity">
    <text evidence="1">Belongs to the MOG1 family.</text>
</comment>
<evidence type="ECO:0008006" key="6">
    <source>
        <dbReference type="Google" id="ProtNLM"/>
    </source>
</evidence>
<dbReference type="GO" id="GO:0006606">
    <property type="term" value="P:protein import into nucleus"/>
    <property type="evidence" value="ECO:0007669"/>
    <property type="project" value="TreeGrafter"/>
</dbReference>
<name>D8TRM0_VOLCA</name>
<dbReference type="Pfam" id="PF04603">
    <property type="entry name" value="Mog1"/>
    <property type="match status" value="1"/>
</dbReference>
<dbReference type="Gene3D" id="3.40.1000.10">
    <property type="entry name" value="Mog1/PsbP, alpha/beta/alpha sandwich"/>
    <property type="match status" value="1"/>
</dbReference>
<accession>D8TRM0</accession>
<dbReference type="RefSeq" id="XP_002948983.1">
    <property type="nucleotide sequence ID" value="XM_002948937.1"/>
</dbReference>
<dbReference type="OrthoDB" id="10255285at2759"/>
<dbReference type="GO" id="GO:0005085">
    <property type="term" value="F:guanyl-nucleotide exchange factor activity"/>
    <property type="evidence" value="ECO:0007669"/>
    <property type="project" value="TreeGrafter"/>
</dbReference>
<dbReference type="EMBL" id="GL378333">
    <property type="protein sequence ID" value="EFJ49918.1"/>
    <property type="molecule type" value="Genomic_DNA"/>
</dbReference>
<evidence type="ECO:0000313" key="4">
    <source>
        <dbReference type="EMBL" id="EFJ49918.1"/>
    </source>
</evidence>
<evidence type="ECO:0000256" key="3">
    <source>
        <dbReference type="ARBA" id="ARBA00022927"/>
    </source>
</evidence>
<reference evidence="4 5" key="1">
    <citation type="journal article" date="2010" name="Science">
        <title>Genomic analysis of organismal complexity in the multicellular green alga Volvox carteri.</title>
        <authorList>
            <person name="Prochnik S.E."/>
            <person name="Umen J."/>
            <person name="Nedelcu A.M."/>
            <person name="Hallmann A."/>
            <person name="Miller S.M."/>
            <person name="Nishii I."/>
            <person name="Ferris P."/>
            <person name="Kuo A."/>
            <person name="Mitros T."/>
            <person name="Fritz-Laylin L.K."/>
            <person name="Hellsten U."/>
            <person name="Chapman J."/>
            <person name="Simakov O."/>
            <person name="Rensing S.A."/>
            <person name="Terry A."/>
            <person name="Pangilinan J."/>
            <person name="Kapitonov V."/>
            <person name="Jurka J."/>
            <person name="Salamov A."/>
            <person name="Shapiro H."/>
            <person name="Schmutz J."/>
            <person name="Grimwood J."/>
            <person name="Lindquist E."/>
            <person name="Lucas S."/>
            <person name="Grigoriev I.V."/>
            <person name="Schmitt R."/>
            <person name="Kirk D."/>
            <person name="Rokhsar D.S."/>
        </authorList>
    </citation>
    <scope>NUCLEOTIDE SEQUENCE [LARGE SCALE GENOMIC DNA]</scope>
    <source>
        <strain evidence="5">f. Nagariensis / Eve</strain>
    </source>
</reference>
<keyword evidence="3" id="KW-0653">Protein transport</keyword>
<dbReference type="InterPro" id="IPR007681">
    <property type="entry name" value="Mog1"/>
</dbReference>
<dbReference type="InParanoid" id="D8TRM0"/>
<evidence type="ECO:0000313" key="5">
    <source>
        <dbReference type="Proteomes" id="UP000001058"/>
    </source>
</evidence>
<dbReference type="FunCoup" id="D8TRM0">
    <property type="interactions" value="778"/>
</dbReference>
<dbReference type="SUPFAM" id="SSF55724">
    <property type="entry name" value="Mog1p/PsbP-like"/>
    <property type="match status" value="1"/>
</dbReference>
<sequence length="182" mass="19434">MTVPIPGAIVQRELWGGAVTCAVPARMLDVSDIRPVPDHQEVFLDSDADQALIFEIVEHDGAVADTDCGRHAFEDAAEGNEATSHTLEAVTSLEAAAVPNVPATAYKCLVQGRQMVRRGREAKDTEVMLAVLRFPQVQSDLLISLSTPAAAAESRSEATAIIAQVLATLEILDWRLFGAGSQ</sequence>
<organism evidence="5">
    <name type="scientific">Volvox carteri f. nagariensis</name>
    <dbReference type="NCBI Taxonomy" id="3068"/>
    <lineage>
        <taxon>Eukaryota</taxon>
        <taxon>Viridiplantae</taxon>
        <taxon>Chlorophyta</taxon>
        <taxon>core chlorophytes</taxon>
        <taxon>Chlorophyceae</taxon>
        <taxon>CS clade</taxon>
        <taxon>Chlamydomonadales</taxon>
        <taxon>Volvocaceae</taxon>
        <taxon>Volvox</taxon>
    </lineage>
</organism>
<dbReference type="GeneID" id="9623786"/>
<evidence type="ECO:0000256" key="2">
    <source>
        <dbReference type="ARBA" id="ARBA00022448"/>
    </source>
</evidence>
<evidence type="ECO:0000256" key="1">
    <source>
        <dbReference type="ARBA" id="ARBA00010307"/>
    </source>
</evidence>
<protein>
    <recommendedName>
        <fullName evidence="6">Mog1p/PsbP-like protein</fullName>
    </recommendedName>
</protein>
<dbReference type="Proteomes" id="UP000001058">
    <property type="component" value="Unassembled WGS sequence"/>
</dbReference>
<proteinExistence type="inferred from homology"/>
<dbReference type="STRING" id="3068.D8TRM0"/>
<dbReference type="AlphaFoldDB" id="D8TRM0"/>
<dbReference type="GO" id="GO:0031267">
    <property type="term" value="F:small GTPase binding"/>
    <property type="evidence" value="ECO:0007669"/>
    <property type="project" value="TreeGrafter"/>
</dbReference>
<keyword evidence="5" id="KW-1185">Reference proteome</keyword>
<dbReference type="PANTHER" id="PTHR15837">
    <property type="entry name" value="RAN GUANINE NUCLEOTIDE RELEASE FACTOR"/>
    <property type="match status" value="1"/>
</dbReference>
<dbReference type="GO" id="GO:0005634">
    <property type="term" value="C:nucleus"/>
    <property type="evidence" value="ECO:0007669"/>
    <property type="project" value="TreeGrafter"/>
</dbReference>
<gene>
    <name evidence="4" type="ORF">VOLCADRAFT_89409</name>
</gene>
<dbReference type="InterPro" id="IPR016123">
    <property type="entry name" value="Mog1/PsbP_a/b/a-sand"/>
</dbReference>
<dbReference type="PANTHER" id="PTHR15837:SF0">
    <property type="entry name" value="RAN GUANINE NUCLEOTIDE RELEASE FACTOR"/>
    <property type="match status" value="1"/>
</dbReference>
<keyword evidence="2" id="KW-0813">Transport</keyword>
<dbReference type="eggNOG" id="KOG3329">
    <property type="taxonomic scope" value="Eukaryota"/>
</dbReference>